<dbReference type="AlphaFoldDB" id="A0A2J7TCJ3"/>
<dbReference type="RefSeq" id="WP_102845215.1">
    <property type="nucleotide sequence ID" value="NZ_PDZR01000031.1"/>
</dbReference>
<gene>
    <name evidence="1" type="ORF">CR492_18570</name>
</gene>
<accession>A0A2J7TCJ3</accession>
<evidence type="ECO:0008006" key="3">
    <source>
        <dbReference type="Google" id="ProtNLM"/>
    </source>
</evidence>
<sequence length="175" mass="19032">MAPILEDVAAAAGCDYDFVNNLIRRNHLTTELPAARPGVARNFTRENALEIAFLRALVDIGHLPSVASAIAEQWIRAESAGTLPPWYIENRATGESATPSTSIAIKGAIETFALLLPDEAGVGELISEKAELTEFEIAPDTKPATRLAVIWLVEIVRRVDVLYRAADRPRSATQK</sequence>
<name>A0A2J7TCJ3_METSI</name>
<dbReference type="EMBL" id="PDZR01000031">
    <property type="protein sequence ID" value="PNG24491.1"/>
    <property type="molecule type" value="Genomic_DNA"/>
</dbReference>
<evidence type="ECO:0000313" key="1">
    <source>
        <dbReference type="EMBL" id="PNG24491.1"/>
    </source>
</evidence>
<protein>
    <recommendedName>
        <fullName evidence="3">HTH merR-type domain-containing protein</fullName>
    </recommendedName>
</protein>
<evidence type="ECO:0000313" key="2">
    <source>
        <dbReference type="Proteomes" id="UP000236286"/>
    </source>
</evidence>
<organism evidence="1 2">
    <name type="scientific">Methylocella silvestris</name>
    <dbReference type="NCBI Taxonomy" id="199596"/>
    <lineage>
        <taxon>Bacteria</taxon>
        <taxon>Pseudomonadati</taxon>
        <taxon>Pseudomonadota</taxon>
        <taxon>Alphaproteobacteria</taxon>
        <taxon>Hyphomicrobiales</taxon>
        <taxon>Beijerinckiaceae</taxon>
        <taxon>Methylocella</taxon>
    </lineage>
</organism>
<dbReference type="Proteomes" id="UP000236286">
    <property type="component" value="Unassembled WGS sequence"/>
</dbReference>
<comment type="caution">
    <text evidence="1">The sequence shown here is derived from an EMBL/GenBank/DDBJ whole genome shotgun (WGS) entry which is preliminary data.</text>
</comment>
<reference evidence="1 2" key="1">
    <citation type="submission" date="2017-10" db="EMBL/GenBank/DDBJ databases">
        <title>Genome announcement of Methylocella silvestris TVC from permafrost.</title>
        <authorList>
            <person name="Wang J."/>
            <person name="Geng K."/>
            <person name="Ul-Haque F."/>
            <person name="Crombie A.T."/>
            <person name="Street L.E."/>
            <person name="Wookey P.A."/>
            <person name="Murrell J.C."/>
            <person name="Pratscher J."/>
        </authorList>
    </citation>
    <scope>NUCLEOTIDE SEQUENCE [LARGE SCALE GENOMIC DNA]</scope>
    <source>
        <strain evidence="1 2">TVC</strain>
    </source>
</reference>
<dbReference type="OrthoDB" id="9988528at2"/>
<proteinExistence type="predicted"/>